<proteinExistence type="predicted"/>
<reference evidence="1" key="1">
    <citation type="submission" date="2018-02" db="EMBL/GenBank/DDBJ databases">
        <title>Rhizophora mucronata_Transcriptome.</title>
        <authorList>
            <person name="Meera S.P."/>
            <person name="Sreeshan A."/>
            <person name="Augustine A."/>
        </authorList>
    </citation>
    <scope>NUCLEOTIDE SEQUENCE</scope>
    <source>
        <tissue evidence="1">Leaf</tissue>
    </source>
</reference>
<sequence>MDNSLVTRSLKKMEMKMSILTRTNYSS</sequence>
<dbReference type="EMBL" id="GGEC01093044">
    <property type="protein sequence ID" value="MBX73528.1"/>
    <property type="molecule type" value="Transcribed_RNA"/>
</dbReference>
<dbReference type="AlphaFoldDB" id="A0A2P2R2T7"/>
<accession>A0A2P2R2T7</accession>
<evidence type="ECO:0000313" key="1">
    <source>
        <dbReference type="EMBL" id="MBX73528.1"/>
    </source>
</evidence>
<name>A0A2P2R2T7_RHIMU</name>
<organism evidence="1">
    <name type="scientific">Rhizophora mucronata</name>
    <name type="common">Asiatic mangrove</name>
    <dbReference type="NCBI Taxonomy" id="61149"/>
    <lineage>
        <taxon>Eukaryota</taxon>
        <taxon>Viridiplantae</taxon>
        <taxon>Streptophyta</taxon>
        <taxon>Embryophyta</taxon>
        <taxon>Tracheophyta</taxon>
        <taxon>Spermatophyta</taxon>
        <taxon>Magnoliopsida</taxon>
        <taxon>eudicotyledons</taxon>
        <taxon>Gunneridae</taxon>
        <taxon>Pentapetalae</taxon>
        <taxon>rosids</taxon>
        <taxon>fabids</taxon>
        <taxon>Malpighiales</taxon>
        <taxon>Rhizophoraceae</taxon>
        <taxon>Rhizophora</taxon>
    </lineage>
</organism>
<protein>
    <submittedName>
        <fullName evidence="1">Uncharacterized protein</fullName>
    </submittedName>
</protein>